<evidence type="ECO:0000256" key="3">
    <source>
        <dbReference type="ARBA" id="ARBA00014638"/>
    </source>
</evidence>
<dbReference type="AlphaFoldDB" id="G8ZNQ0"/>
<accession>G8ZNQ0</accession>
<evidence type="ECO:0000256" key="1">
    <source>
        <dbReference type="ARBA" id="ARBA00004173"/>
    </source>
</evidence>
<keyword evidence="6" id="KW-1185">Reference proteome</keyword>
<comment type="subcellular location">
    <subcellularLocation>
        <location evidence="1">Mitochondrion</location>
    </subcellularLocation>
</comment>
<dbReference type="InterPro" id="IPR018828">
    <property type="entry name" value="RRG7"/>
</dbReference>
<protein>
    <recommendedName>
        <fullName evidence="3">Required for respiratory growth protein 7, mitochondrial</fullName>
    </recommendedName>
</protein>
<dbReference type="eggNOG" id="ENOG502RZ1Q">
    <property type="taxonomic scope" value="Eukaryota"/>
</dbReference>
<evidence type="ECO:0000256" key="2">
    <source>
        <dbReference type="ARBA" id="ARBA00009554"/>
    </source>
</evidence>
<dbReference type="KEGG" id="tdl:TDEL_0B01150"/>
<dbReference type="GO" id="GO:0005739">
    <property type="term" value="C:mitochondrion"/>
    <property type="evidence" value="ECO:0007669"/>
    <property type="project" value="UniProtKB-SubCell"/>
</dbReference>
<dbReference type="GeneID" id="11503454"/>
<sequence>MYRPLQLRLTIKRWKSNEAIQNFIQQNQSIAQSSVFQGTLYEHTVMRELQYKLAMTKLQNTGGANDKGVDIKGCWPIGKIYDTMNGILQLDSLAIPKRCQANGAIFKPYRHKMATEAQLKVLVQCKAFRSSKVAPREFRELVGTFVSMVPSTQRNKTIIMMCSPNMLTREGITLINSVRMPLIYLRIEMLQPEGTGYNLVDSGKLLNYYENDYAAQFLQGCGIKEWLKLAMFNKS</sequence>
<evidence type="ECO:0000256" key="4">
    <source>
        <dbReference type="ARBA" id="ARBA00023128"/>
    </source>
</evidence>
<name>G8ZNQ0_TORDE</name>
<keyword evidence="4" id="KW-0496">Mitochondrion</keyword>
<proteinExistence type="inferred from homology"/>
<dbReference type="PANTHER" id="PTHR28133">
    <property type="entry name" value="REQUIRED FOR RESPIRATORY GROWTH PROTEIN 7, MITOCHONDRIAL"/>
    <property type="match status" value="1"/>
</dbReference>
<dbReference type="Pfam" id="PF10356">
    <property type="entry name" value="RRG7"/>
    <property type="match status" value="1"/>
</dbReference>
<dbReference type="Proteomes" id="UP000005627">
    <property type="component" value="Chromosome 2"/>
</dbReference>
<dbReference type="HOGENOM" id="CLU_085105_1_0_1"/>
<dbReference type="PANTHER" id="PTHR28133:SF1">
    <property type="entry name" value="REQUIRED FOR RESPIRATORY GROWTH PROTEIN 7, MITOCHONDRIAL"/>
    <property type="match status" value="1"/>
</dbReference>
<organism evidence="5 6">
    <name type="scientific">Torulaspora delbrueckii</name>
    <name type="common">Yeast</name>
    <name type="synonym">Candida colliculosa</name>
    <dbReference type="NCBI Taxonomy" id="4950"/>
    <lineage>
        <taxon>Eukaryota</taxon>
        <taxon>Fungi</taxon>
        <taxon>Dikarya</taxon>
        <taxon>Ascomycota</taxon>
        <taxon>Saccharomycotina</taxon>
        <taxon>Saccharomycetes</taxon>
        <taxon>Saccharomycetales</taxon>
        <taxon>Saccharomycetaceae</taxon>
        <taxon>Torulaspora</taxon>
    </lineage>
</organism>
<dbReference type="InParanoid" id="G8ZNQ0"/>
<reference evidence="5 6" key="1">
    <citation type="journal article" date="2011" name="Proc. Natl. Acad. Sci. U.S.A.">
        <title>Evolutionary erosion of yeast sex chromosomes by mating-type switching accidents.</title>
        <authorList>
            <person name="Gordon J.L."/>
            <person name="Armisen D."/>
            <person name="Proux-Wera E."/>
            <person name="Oheigeartaigh S.S."/>
            <person name="Byrne K.P."/>
            <person name="Wolfe K.H."/>
        </authorList>
    </citation>
    <scope>NUCLEOTIDE SEQUENCE [LARGE SCALE GENOMIC DNA]</scope>
    <source>
        <strain evidence="6">ATCC 10662 / CBS 1146 / NBRC 0425 / NCYC 2629 / NRRL Y-866</strain>
    </source>
</reference>
<evidence type="ECO:0000313" key="6">
    <source>
        <dbReference type="Proteomes" id="UP000005627"/>
    </source>
</evidence>
<dbReference type="EMBL" id="HE616743">
    <property type="protein sequence ID" value="CCE90244.1"/>
    <property type="molecule type" value="Genomic_DNA"/>
</dbReference>
<dbReference type="OrthoDB" id="20734at2759"/>
<gene>
    <name evidence="5" type="primary">TDEL0B01150</name>
    <name evidence="5" type="ORF">TDEL_0B01150</name>
</gene>
<dbReference type="RefSeq" id="XP_003679455.1">
    <property type="nucleotide sequence ID" value="XM_003679407.1"/>
</dbReference>
<dbReference type="FunCoup" id="G8ZNQ0">
    <property type="interactions" value="59"/>
</dbReference>
<comment type="similarity">
    <text evidence="2">Belongs to the RRG7 family.</text>
</comment>
<evidence type="ECO:0000313" key="5">
    <source>
        <dbReference type="EMBL" id="CCE90244.1"/>
    </source>
</evidence>